<feature type="region of interest" description="Disordered" evidence="1">
    <location>
        <begin position="591"/>
        <end position="614"/>
    </location>
</feature>
<reference evidence="4" key="2">
    <citation type="submission" date="2013-07" db="EMBL/GenBank/DDBJ databases">
        <authorList>
            <consortium name="The Broad Institute Genome Sequencing Platform"/>
            <person name="Cuomo C."/>
            <person name="Litvintseva A."/>
            <person name="Chen Y."/>
            <person name="Heitman J."/>
            <person name="Sun S."/>
            <person name="Springer D."/>
            <person name="Dromer F."/>
            <person name="Young S.K."/>
            <person name="Zeng Q."/>
            <person name="Gargeya S."/>
            <person name="Fitzgerald M."/>
            <person name="Abouelleil A."/>
            <person name="Alvarado L."/>
            <person name="Berlin A.M."/>
            <person name="Chapman S.B."/>
            <person name="Dewar J."/>
            <person name="Goldberg J."/>
            <person name="Griggs A."/>
            <person name="Gujja S."/>
            <person name="Hansen M."/>
            <person name="Howarth C."/>
            <person name="Imamovic A."/>
            <person name="Larimer J."/>
            <person name="McCowan C."/>
            <person name="Murphy C."/>
            <person name="Pearson M."/>
            <person name="Priest M."/>
            <person name="Roberts A."/>
            <person name="Saif S."/>
            <person name="Shea T."/>
            <person name="Sykes S."/>
            <person name="Wortman J."/>
            <person name="Nusbaum C."/>
            <person name="Birren B."/>
        </authorList>
    </citation>
    <scope>NUCLEOTIDE SEQUENCE</scope>
    <source>
        <strain evidence="4">CBS 10117</strain>
    </source>
</reference>
<feature type="compositionally biased region" description="Low complexity" evidence="1">
    <location>
        <begin position="1677"/>
        <end position="1688"/>
    </location>
</feature>
<dbReference type="GO" id="GO:0004435">
    <property type="term" value="F:phosphatidylinositol-4,5-bisphosphate phospholipase C activity"/>
    <property type="evidence" value="ECO:0007669"/>
    <property type="project" value="InterPro"/>
</dbReference>
<dbReference type="GO" id="GO:0006629">
    <property type="term" value="P:lipid metabolic process"/>
    <property type="evidence" value="ECO:0007669"/>
    <property type="project" value="InterPro"/>
</dbReference>
<feature type="region of interest" description="Disordered" evidence="1">
    <location>
        <begin position="113"/>
        <end position="136"/>
    </location>
</feature>
<feature type="compositionally biased region" description="Basic and acidic residues" evidence="1">
    <location>
        <begin position="1387"/>
        <end position="1402"/>
    </location>
</feature>
<feature type="compositionally biased region" description="Polar residues" evidence="1">
    <location>
        <begin position="1335"/>
        <end position="1356"/>
    </location>
</feature>
<feature type="region of interest" description="Disordered" evidence="1">
    <location>
        <begin position="991"/>
        <end position="1038"/>
    </location>
</feature>
<feature type="compositionally biased region" description="Polar residues" evidence="1">
    <location>
        <begin position="1126"/>
        <end position="1159"/>
    </location>
</feature>
<feature type="domain" description="PI-PLC Y-box" evidence="2">
    <location>
        <begin position="415"/>
        <end position="471"/>
    </location>
</feature>
<feature type="compositionally biased region" description="Polar residues" evidence="1">
    <location>
        <begin position="836"/>
        <end position="855"/>
    </location>
</feature>
<feature type="compositionally biased region" description="Low complexity" evidence="1">
    <location>
        <begin position="772"/>
        <end position="786"/>
    </location>
</feature>
<feature type="compositionally biased region" description="Basic and acidic residues" evidence="1">
    <location>
        <begin position="1486"/>
        <end position="1500"/>
    </location>
</feature>
<dbReference type="EMBL" id="KI894027">
    <property type="protein sequence ID" value="OBR88252.1"/>
    <property type="molecule type" value="Genomic_DNA"/>
</dbReference>
<gene>
    <name evidence="3" type="ORF">I303_00063</name>
    <name evidence="4" type="ORF">I303_100063</name>
</gene>
<reference evidence="3" key="1">
    <citation type="submission" date="2013-07" db="EMBL/GenBank/DDBJ databases">
        <title>The Genome Sequence of Cryptococcus dejecticola CBS10117.</title>
        <authorList>
            <consortium name="The Broad Institute Genome Sequencing Platform"/>
            <person name="Cuomo C."/>
            <person name="Litvintseva A."/>
            <person name="Chen Y."/>
            <person name="Heitman J."/>
            <person name="Sun S."/>
            <person name="Springer D."/>
            <person name="Dromer F."/>
            <person name="Young S.K."/>
            <person name="Zeng Q."/>
            <person name="Gargeya S."/>
            <person name="Fitzgerald M."/>
            <person name="Abouelleil A."/>
            <person name="Alvarado L."/>
            <person name="Berlin A.M."/>
            <person name="Chapman S.B."/>
            <person name="Dewar J."/>
            <person name="Goldberg J."/>
            <person name="Griggs A."/>
            <person name="Gujja S."/>
            <person name="Hansen M."/>
            <person name="Howarth C."/>
            <person name="Imamovic A."/>
            <person name="Larimer J."/>
            <person name="McCowan C."/>
            <person name="Murphy C."/>
            <person name="Pearson M."/>
            <person name="Priest M."/>
            <person name="Roberts A."/>
            <person name="Saif S."/>
            <person name="Shea T."/>
            <person name="Sykes S."/>
            <person name="Wortman J."/>
            <person name="Nusbaum C."/>
            <person name="Birren B."/>
        </authorList>
    </citation>
    <scope>NUCLEOTIDE SEQUENCE [LARGE SCALE GENOMIC DNA]</scope>
    <source>
        <strain evidence="3">CBS 10117</strain>
    </source>
</reference>
<feature type="compositionally biased region" description="Basic and acidic residues" evidence="1">
    <location>
        <begin position="1099"/>
        <end position="1109"/>
    </location>
</feature>
<dbReference type="GO" id="GO:0035556">
    <property type="term" value="P:intracellular signal transduction"/>
    <property type="evidence" value="ECO:0007669"/>
    <property type="project" value="InterPro"/>
</dbReference>
<feature type="compositionally biased region" description="Polar residues" evidence="1">
    <location>
        <begin position="745"/>
        <end position="757"/>
    </location>
</feature>
<evidence type="ECO:0000259" key="2">
    <source>
        <dbReference type="PROSITE" id="PS50008"/>
    </source>
</evidence>
<evidence type="ECO:0000313" key="4">
    <source>
        <dbReference type="EMBL" id="WWC57531.1"/>
    </source>
</evidence>
<feature type="region of interest" description="Disordered" evidence="1">
    <location>
        <begin position="1202"/>
        <end position="1456"/>
    </location>
</feature>
<evidence type="ECO:0000256" key="1">
    <source>
        <dbReference type="SAM" id="MobiDB-lite"/>
    </source>
</evidence>
<dbReference type="GeneID" id="28963762"/>
<dbReference type="RefSeq" id="XP_018266094.1">
    <property type="nucleotide sequence ID" value="XM_018403440.1"/>
</dbReference>
<feature type="region of interest" description="Disordered" evidence="1">
    <location>
        <begin position="1099"/>
        <end position="1190"/>
    </location>
</feature>
<dbReference type="InterPro" id="IPR001711">
    <property type="entry name" value="PLipase_C_Pinositol-sp_Y"/>
</dbReference>
<feature type="compositionally biased region" description="Pro residues" evidence="1">
    <location>
        <begin position="1"/>
        <end position="13"/>
    </location>
</feature>
<dbReference type="Proteomes" id="UP000078595">
    <property type="component" value="Chromosome 1"/>
</dbReference>
<dbReference type="OrthoDB" id="10688797at2759"/>
<keyword evidence="5" id="KW-1185">Reference proteome</keyword>
<feature type="compositionally biased region" description="Polar residues" evidence="1">
    <location>
        <begin position="864"/>
        <end position="899"/>
    </location>
</feature>
<evidence type="ECO:0000313" key="5">
    <source>
        <dbReference type="Proteomes" id="UP000078595"/>
    </source>
</evidence>
<protein>
    <recommendedName>
        <fullName evidence="2">PI-PLC Y-box domain-containing protein</fullName>
    </recommendedName>
</protein>
<feature type="region of interest" description="Disordered" evidence="1">
    <location>
        <begin position="827"/>
        <end position="975"/>
    </location>
</feature>
<feature type="compositionally biased region" description="Low complexity" evidence="1">
    <location>
        <begin position="15"/>
        <end position="30"/>
    </location>
</feature>
<feature type="region of interest" description="Disordered" evidence="1">
    <location>
        <begin position="1479"/>
        <end position="1507"/>
    </location>
</feature>
<feature type="region of interest" description="Disordered" evidence="1">
    <location>
        <begin position="1"/>
        <end position="77"/>
    </location>
</feature>
<feature type="compositionally biased region" description="Low complexity" evidence="1">
    <location>
        <begin position="1169"/>
        <end position="1182"/>
    </location>
</feature>
<feature type="compositionally biased region" description="Polar residues" evidence="1">
    <location>
        <begin position="1757"/>
        <end position="1781"/>
    </location>
</feature>
<organism evidence="3">
    <name type="scientific">Kwoniella dejecticola CBS 10117</name>
    <dbReference type="NCBI Taxonomy" id="1296121"/>
    <lineage>
        <taxon>Eukaryota</taxon>
        <taxon>Fungi</taxon>
        <taxon>Dikarya</taxon>
        <taxon>Basidiomycota</taxon>
        <taxon>Agaricomycotina</taxon>
        <taxon>Tremellomycetes</taxon>
        <taxon>Tremellales</taxon>
        <taxon>Cryptococcaceae</taxon>
        <taxon>Kwoniella</taxon>
    </lineage>
</organism>
<feature type="compositionally biased region" description="Polar residues" evidence="1">
    <location>
        <begin position="65"/>
        <end position="77"/>
    </location>
</feature>
<feature type="compositionally biased region" description="Polar residues" evidence="1">
    <location>
        <begin position="1235"/>
        <end position="1268"/>
    </location>
</feature>
<feature type="region of interest" description="Disordered" evidence="1">
    <location>
        <begin position="641"/>
        <end position="813"/>
    </location>
</feature>
<reference evidence="4" key="3">
    <citation type="submission" date="2024-02" db="EMBL/GenBank/DDBJ databases">
        <title>Comparative genomics of Cryptococcus and Kwoniella reveals pathogenesis evolution and contrasting modes of karyotype evolution via chromosome fusion or intercentromeric recombination.</title>
        <authorList>
            <person name="Coelho M.A."/>
            <person name="David-Palma M."/>
            <person name="Shea T."/>
            <person name="Bowers K."/>
            <person name="McGinley-Smith S."/>
            <person name="Mohammad A.W."/>
            <person name="Gnirke A."/>
            <person name="Yurkov A.M."/>
            <person name="Nowrousian M."/>
            <person name="Sun S."/>
            <person name="Cuomo C.A."/>
            <person name="Heitman J."/>
        </authorList>
    </citation>
    <scope>NUCLEOTIDE SEQUENCE</scope>
    <source>
        <strain evidence="4">CBS 10117</strain>
    </source>
</reference>
<dbReference type="PROSITE" id="PS50008">
    <property type="entry name" value="PIPLC_Y_DOMAIN"/>
    <property type="match status" value="1"/>
</dbReference>
<accession>A0A1A6ADV7</accession>
<dbReference type="EMBL" id="CP144530">
    <property type="protein sequence ID" value="WWC57531.1"/>
    <property type="molecule type" value="Genomic_DNA"/>
</dbReference>
<evidence type="ECO:0000313" key="3">
    <source>
        <dbReference type="EMBL" id="OBR88252.1"/>
    </source>
</evidence>
<feature type="compositionally biased region" description="Low complexity" evidence="1">
    <location>
        <begin position="708"/>
        <end position="719"/>
    </location>
</feature>
<sequence>MSTPSPSDPPEPTPSHHSPSAHSTSSTTSSGTVAPDKHEDTATTSSGTILSQGPPALSRIYHDSASPSEQATNRQAAQTEMVVADHLGTSAADQAQQSSSPSSILHAGRQIDHHPEDDTENQPLTSEGLTPRHIPHNYVTPLPMARPLTPPDSPLQSIWDGPPVWALPRPFLLSLNPLAARQAGRAGQATTRERGPVNQDATVDDHVLRDITQQIINRGNRSRTDTMPILLVDQAGFPTEFLPPRIPRTPRRPLAHGPRHQPLMMDLHDQVIFEPEAPPSLERNLATLGGALHRAPLQVPVRPPSRYETRFPIPPPREIEMLRTETEGLLPQEVVDRPQVGNYGPQTGTIRQRASSDPPEFPSSNLVSRILAQQIPSPVRRPSRPSVIPNGGYPYPSIQLLNQPVHTQTIPDAPQYYPTPMNNPQTMYAPTNNWSSMTQGLGLNSGPPTAALYDAFPAFPANGNSEPAQYIPPNNVPAQGLFADIVQTASNPALLSGSAFDPFRTPFTPQIPFPLGGPSLNNPHQVPGTDQTPLPSAGSAFVEMFPADPDPVYDYVVRGIHPHHPEGAVPNLGNLPTVEQSHLYPFIGNGQQESEHDRVNGTDGTRASGGNHLNLRGGSSIGSMFGMMGDILSLEHTERTEAIQSPPGAKYPVVGRNRAGRRGGDIDAQPTESLTPVNARAKQDLTTPDRSGNGAVLAKQSDNDINEGSTTSSSTGPGSDNAGHDSEDDGAQSPKFASRRKDTSSHAGTHNTPSPTATYPEDSFNPPTPVMNPVTEPPNATAAAPASRSQDPTAPDRSHSRTHGRLSEISVRPKWYKRIFASVKIATRKALKRKPQSPSKVETPISRSVLNTEDQSAAAVRKVNTGTETLRHTSQGQPRVSSPYASPSTPPNSSQQGRKTAQPPAAIGRTTPTRRFDAKSESPPSPKSKSKQRSDQAYPPHEEIAQGRSIAPATCMNESPGYHLDPGTKESSGTSLTQLRQAIEQGPKELAISPMIDPGPFSLPEPVSTSSARSAPRGDTVAPTPDTQTESVKRVKFSQPLAKQEATGCWPLKRSFFASHSTKKRVAIRDPNHSPAAQYFDLSMLLDGLCPCLGVKANWDDNGKRREQRTGSSIRVRRFGNDDPRQSGSSGISGEETNIGTSTASSSRIDETTLVTTGESKLHTTHAVPSSRPSSSVTPSPSDLNNPVSASSRYLNTTAGISTTETASKSPRIPPPSFESPLASTQAIDKGESGASINASAVSERQLTPPSASGSGSFDPSPAQSGVSGKTFGKDAETPGTYSNPPVSGENIIPPVPPLPDAGRSDEELPVSRLRGGSARDPDLVARLRRGQESKPFTVNIGFQQGSSYSPPTGQTGMHVRRKSRSAVELRSSTTQRTADDGVEAATRGEEQSLRTSTRHETAPSPLRIRPSLYMDHRPPSPVRSSEPPRSPSPTGSALYSGSTSPPPLLTSSQLTNPPFIPEAFAFDLASYQIHGMPPSDSLSHISEERSSTDTHRRASDASASPLSQIITHMSSLGQAAEETDNVQVGQLQPITSLQPLGQVIEGYGAMLKPISGNTFGQASPLLGLESSRVPSGLGTRFSGYTFGQGSPASTSQAFTPEIGTHPTLQEILNEDEDNPPSPISKDSHHVANVEEQAQEILLSDQPRPSGELDTRPLSEYIPPARPDAIQASRPGAATATATTTPTANTSVSALSGITNYIPPDGTEEGFTNVDRFSEARRIGTSIHTGTGTTTPSRVEVEQQEAGPQESGFEGQSHGQSDAQNSIAPRQQDTEVASSPEQGGRLGLGVADPRNGASDRTISPFGNQPVHEHLPKPFEPRKRFLGRVWDRVKRPFRK</sequence>
<feature type="region of interest" description="Disordered" evidence="1">
    <location>
        <begin position="1641"/>
        <end position="1688"/>
    </location>
</feature>
<feature type="compositionally biased region" description="Polar residues" evidence="1">
    <location>
        <begin position="42"/>
        <end position="51"/>
    </location>
</feature>
<proteinExistence type="predicted"/>
<name>A0A1A6ADV7_9TREE</name>
<dbReference type="KEGG" id="kdj:28963762"/>
<dbReference type="VEuPathDB" id="FungiDB:I303_00063"/>
<feature type="compositionally biased region" description="Basic and acidic residues" evidence="1">
    <location>
        <begin position="1318"/>
        <end position="1333"/>
    </location>
</feature>
<feature type="region of interest" description="Disordered" evidence="1">
    <location>
        <begin position="1722"/>
        <end position="1818"/>
    </location>
</feature>